<evidence type="ECO:0000313" key="2">
    <source>
        <dbReference type="EMBL" id="EEN43785.1"/>
    </source>
</evidence>
<reference evidence="2" key="1">
    <citation type="journal article" date="2008" name="Nature">
        <title>The amphioxus genome and the evolution of the chordate karyotype.</title>
        <authorList>
            <consortium name="US DOE Joint Genome Institute (JGI-PGF)"/>
            <person name="Putnam N.H."/>
            <person name="Butts T."/>
            <person name="Ferrier D.E.K."/>
            <person name="Furlong R.F."/>
            <person name="Hellsten U."/>
            <person name="Kawashima T."/>
            <person name="Robinson-Rechavi M."/>
            <person name="Shoguchi E."/>
            <person name="Terry A."/>
            <person name="Yu J.-K."/>
            <person name="Benito-Gutierrez E.L."/>
            <person name="Dubchak I."/>
            <person name="Garcia-Fernandez J."/>
            <person name="Gibson-Brown J.J."/>
            <person name="Grigoriev I.V."/>
            <person name="Horton A.C."/>
            <person name="de Jong P.J."/>
            <person name="Jurka J."/>
            <person name="Kapitonov V.V."/>
            <person name="Kohara Y."/>
            <person name="Kuroki Y."/>
            <person name="Lindquist E."/>
            <person name="Lucas S."/>
            <person name="Osoegawa K."/>
            <person name="Pennacchio L.A."/>
            <person name="Salamov A.A."/>
            <person name="Satou Y."/>
            <person name="Sauka-Spengler T."/>
            <person name="Schmutz J."/>
            <person name="Shin-I T."/>
            <person name="Toyoda A."/>
            <person name="Bronner-Fraser M."/>
            <person name="Fujiyama A."/>
            <person name="Holland L.Z."/>
            <person name="Holland P.W.H."/>
            <person name="Satoh N."/>
            <person name="Rokhsar D.S."/>
        </authorList>
    </citation>
    <scope>NUCLEOTIDE SEQUENCE [LARGE SCALE GENOMIC DNA]</scope>
    <source>
        <strain evidence="2">S238N-H82</strain>
        <tissue evidence="2">Testes</tissue>
    </source>
</reference>
<accession>C3ZUS3</accession>
<name>C3ZUS3_BRAFL</name>
<proteinExistence type="predicted"/>
<feature type="coiled-coil region" evidence="1">
    <location>
        <begin position="5"/>
        <end position="32"/>
    </location>
</feature>
<protein>
    <submittedName>
        <fullName evidence="2">Uncharacterized protein</fullName>
    </submittedName>
</protein>
<keyword evidence="1" id="KW-0175">Coiled coil</keyword>
<sequence>MEGIVAELEAQLSEKEDKIHELEKLCSSLKTLESKTNGVYSTESYPNTHTEELGALLDVKGFLGIVSNDLEQHSCPHTYRYTKGHDEKFGLQYMLLYLVFSVTVKERKVVLSTDGTRTRRLSSSMSGQSRLSKVHHKIKIMKRTYGLVSLNT</sequence>
<dbReference type="EMBL" id="GG666684">
    <property type="protein sequence ID" value="EEN43785.1"/>
    <property type="molecule type" value="Genomic_DNA"/>
</dbReference>
<evidence type="ECO:0000256" key="1">
    <source>
        <dbReference type="SAM" id="Coils"/>
    </source>
</evidence>
<dbReference type="InParanoid" id="C3ZUS3"/>
<dbReference type="AlphaFoldDB" id="C3ZUS3"/>
<gene>
    <name evidence="2" type="ORF">BRAFLDRAFT_94677</name>
</gene>
<organism>
    <name type="scientific">Branchiostoma floridae</name>
    <name type="common">Florida lancelet</name>
    <name type="synonym">Amphioxus</name>
    <dbReference type="NCBI Taxonomy" id="7739"/>
    <lineage>
        <taxon>Eukaryota</taxon>
        <taxon>Metazoa</taxon>
        <taxon>Chordata</taxon>
        <taxon>Cephalochordata</taxon>
        <taxon>Leptocardii</taxon>
        <taxon>Amphioxiformes</taxon>
        <taxon>Branchiostomatidae</taxon>
        <taxon>Branchiostoma</taxon>
    </lineage>
</organism>